<dbReference type="InterPro" id="IPR029063">
    <property type="entry name" value="SAM-dependent_MTases_sf"/>
</dbReference>
<dbReference type="RefSeq" id="WP_188122670.1">
    <property type="nucleotide sequence ID" value="NZ_BOMP01000113.1"/>
</dbReference>
<dbReference type="SUPFAM" id="SSF53335">
    <property type="entry name" value="S-adenosyl-L-methionine-dependent methyltransferases"/>
    <property type="match status" value="1"/>
</dbReference>
<dbReference type="Pfam" id="PF13578">
    <property type="entry name" value="Methyltransf_24"/>
    <property type="match status" value="1"/>
</dbReference>
<gene>
    <name evidence="1" type="ORF">Alo02nite_67170</name>
    <name evidence="2" type="ORF">BJ964_004665</name>
</gene>
<dbReference type="Proteomes" id="UP000590511">
    <property type="component" value="Unassembled WGS sequence"/>
</dbReference>
<protein>
    <submittedName>
        <fullName evidence="2">Putative O-methyltransferase YrrM</fullName>
    </submittedName>
</protein>
<comment type="caution">
    <text evidence="2">The sequence shown here is derived from an EMBL/GenBank/DDBJ whole genome shotgun (WGS) entry which is preliminary data.</text>
</comment>
<dbReference type="GO" id="GO:0008168">
    <property type="term" value="F:methyltransferase activity"/>
    <property type="evidence" value="ECO:0007669"/>
    <property type="project" value="UniProtKB-KW"/>
</dbReference>
<dbReference type="GO" id="GO:0032259">
    <property type="term" value="P:methylation"/>
    <property type="evidence" value="ECO:0007669"/>
    <property type="project" value="UniProtKB-KW"/>
</dbReference>
<keyword evidence="2" id="KW-0808">Transferase</keyword>
<name>A0A7W7HH72_9ACTN</name>
<evidence type="ECO:0000313" key="1">
    <source>
        <dbReference type="EMBL" id="GIE43819.1"/>
    </source>
</evidence>
<dbReference type="AlphaFoldDB" id="A0A7W7HH72"/>
<proteinExistence type="predicted"/>
<accession>A0A7W7HH72</accession>
<sequence>MTADLNTFLADLTHPGMGTENTGPLLAGLVRMTRPERILEVGAGSTTLHLLSGLADAVDATERDRRIVAGEETDEARAAVLHPGALSARYEPRLLVVDDLSVAGTTAADVVAAAAKLGLAHLLEFLEQDFFTIDAAALDAHGPFDLVWLDAGGQADDARFLTALWPRLRPGGLVAVHEPVSAAVVRSASHSRPVLRTVPTPLIQALRRQTGPGSGFEMLTLAEPHKFRQAGLTLLRKLAGWERDRGASFGSELAALGEDERVRPPVLTSEGAVLTDPVCRRVHAAVVLGAALEDTIAARAGVPAAEARRALHRLLASGLVRDGDGVWRDGL</sequence>
<evidence type="ECO:0000313" key="3">
    <source>
        <dbReference type="Proteomes" id="UP000590511"/>
    </source>
</evidence>
<dbReference type="Gene3D" id="3.40.50.150">
    <property type="entry name" value="Vaccinia Virus protein VP39"/>
    <property type="match status" value="1"/>
</dbReference>
<evidence type="ECO:0000313" key="4">
    <source>
        <dbReference type="Proteomes" id="UP000631312"/>
    </source>
</evidence>
<reference evidence="1 4" key="2">
    <citation type="submission" date="2021-01" db="EMBL/GenBank/DDBJ databases">
        <title>Whole genome shotgun sequence of Actinoplanes lobatus NBRC 12513.</title>
        <authorList>
            <person name="Komaki H."/>
            <person name="Tamura T."/>
        </authorList>
    </citation>
    <scope>NUCLEOTIDE SEQUENCE [LARGE SCALE GENOMIC DNA]</scope>
    <source>
        <strain evidence="1 4">NBRC 12513</strain>
    </source>
</reference>
<organism evidence="2 3">
    <name type="scientific">Actinoplanes lobatus</name>
    <dbReference type="NCBI Taxonomy" id="113568"/>
    <lineage>
        <taxon>Bacteria</taxon>
        <taxon>Bacillati</taxon>
        <taxon>Actinomycetota</taxon>
        <taxon>Actinomycetes</taxon>
        <taxon>Micromonosporales</taxon>
        <taxon>Micromonosporaceae</taxon>
        <taxon>Actinoplanes</taxon>
    </lineage>
</organism>
<keyword evidence="2" id="KW-0489">Methyltransferase</keyword>
<dbReference type="EMBL" id="JACHNC010000001">
    <property type="protein sequence ID" value="MBB4750504.1"/>
    <property type="molecule type" value="Genomic_DNA"/>
</dbReference>
<dbReference type="Proteomes" id="UP000631312">
    <property type="component" value="Unassembled WGS sequence"/>
</dbReference>
<keyword evidence="4" id="KW-1185">Reference proteome</keyword>
<reference evidence="2 3" key="1">
    <citation type="submission" date="2020-08" db="EMBL/GenBank/DDBJ databases">
        <title>Sequencing the genomes of 1000 actinobacteria strains.</title>
        <authorList>
            <person name="Klenk H.-P."/>
        </authorList>
    </citation>
    <scope>NUCLEOTIDE SEQUENCE [LARGE SCALE GENOMIC DNA]</scope>
    <source>
        <strain evidence="2 3">DSM 43150</strain>
    </source>
</reference>
<dbReference type="EMBL" id="BOMP01000113">
    <property type="protein sequence ID" value="GIE43819.1"/>
    <property type="molecule type" value="Genomic_DNA"/>
</dbReference>
<evidence type="ECO:0000313" key="2">
    <source>
        <dbReference type="EMBL" id="MBB4750504.1"/>
    </source>
</evidence>